<evidence type="ECO:0000256" key="1">
    <source>
        <dbReference type="ARBA" id="ARBA00022729"/>
    </source>
</evidence>
<dbReference type="PANTHER" id="PTHR37482:SF1">
    <property type="entry name" value="OUTER MEMBRANE PROTEIN ASSEMBLY FACTOR BAME"/>
    <property type="match status" value="1"/>
</dbReference>
<keyword evidence="1" id="KW-0732">Signal</keyword>
<dbReference type="GO" id="GO:0051205">
    <property type="term" value="P:protein insertion into membrane"/>
    <property type="evidence" value="ECO:0007669"/>
    <property type="project" value="TreeGrafter"/>
</dbReference>
<evidence type="ECO:0000259" key="4">
    <source>
        <dbReference type="Pfam" id="PF04355"/>
    </source>
</evidence>
<dbReference type="Pfam" id="PF04355">
    <property type="entry name" value="BamE"/>
    <property type="match status" value="1"/>
</dbReference>
<dbReference type="InterPro" id="IPR007450">
    <property type="entry name" value="BamE_dom"/>
</dbReference>
<dbReference type="GO" id="GO:0030674">
    <property type="term" value="F:protein-macromolecule adaptor activity"/>
    <property type="evidence" value="ECO:0007669"/>
    <property type="project" value="TreeGrafter"/>
</dbReference>
<reference evidence="6" key="2">
    <citation type="submission" date="2007-04" db="EMBL/GenBank/DDBJ databases">
        <title>Complete genome sequence of the nitrogen-fixing bacterium Azorhizobium caulinodans ORS571.</title>
        <authorList>
            <person name="Lee K.B."/>
            <person name="Backer P.D."/>
            <person name="Aono T."/>
            <person name="Liu C.T."/>
            <person name="Suzuki S."/>
            <person name="Suzuki T."/>
            <person name="Kaneko T."/>
            <person name="Yamada M."/>
            <person name="Tabata S."/>
            <person name="Kupfer D.M."/>
            <person name="Najar F.Z."/>
            <person name="Wiley G.B."/>
            <person name="Roe B."/>
            <person name="Binnewies T."/>
            <person name="Ussery D."/>
            <person name="Vereecke D."/>
            <person name="Gevers D."/>
            <person name="Holsters M."/>
            <person name="Oyaizu H."/>
        </authorList>
    </citation>
    <scope>NUCLEOTIDE SEQUENCE [LARGE SCALE GENOMIC DNA]</scope>
    <source>
        <strain evidence="6">ATCC 43989 / DSM 5975 / JCM 20966 / LMG 6465 / NBRC 14845 / NCIMB 13405 / ORS 571</strain>
    </source>
</reference>
<gene>
    <name evidence="5" type="ordered locus">AZC_2298</name>
</gene>
<sequence>MPRGSVVITEPIVHERALAAPIRMMWRIFKRYSVAPGRSAQRSASSLPVRRVSAATTAAALALAGLSLAACGSLPPMGVAAGNPPTGIVRTYQRGYVLSDGALEQVPVGSSREQVLLVLGTPSTVSTLNGDVFYYISQTEKRVAFLKPEITDQKVLAVYFGKDKRVTRIANYGLQDGKVFDFVSQTTPTGGEELSIIKQLISATDFSPGFAR</sequence>
<dbReference type="KEGG" id="azc:AZC_2298"/>
<dbReference type="AlphaFoldDB" id="A8I5M2"/>
<reference evidence="5 6" key="6">
    <citation type="journal article" date="2011" name="Appl. Environ. Microbiol.">
        <title>Involvement of the azorhizobial chromosome partition gene (parA) in the onset of bacteroid differentiation during Sesbania rostrata stem nodule development.</title>
        <authorList>
            <person name="Liu CT."/>
            <person name="Lee KB."/>
            <person name="Wang YS."/>
            <person name="Peng MH."/>
            <person name="Lee KT."/>
            <person name="Suzuki S."/>
            <person name="Suzuki T."/>
            <person name="Oyaizu H."/>
        </authorList>
    </citation>
    <scope>NUCLEOTIDE SEQUENCE [LARGE SCALE GENOMIC DNA]</scope>
    <source>
        <strain evidence="6">ATCC 43989 / DSM 5975 / JCM 20966 / LMG 6465 / NBRC 14845 / NCIMB 13405 / ORS 571</strain>
    </source>
</reference>
<name>A8I5M2_AZOC5</name>
<dbReference type="PANTHER" id="PTHR37482">
    <property type="entry name" value="OUTER MEMBRANE PROTEIN ASSEMBLY FACTOR BAME"/>
    <property type="match status" value="1"/>
</dbReference>
<feature type="domain" description="Outer membrane protein assembly factor BamE" evidence="4">
    <location>
        <begin position="95"/>
        <end position="169"/>
    </location>
</feature>
<dbReference type="Gene3D" id="3.30.1450.10">
    <property type="match status" value="1"/>
</dbReference>
<dbReference type="GO" id="GO:1990063">
    <property type="term" value="C:Bam protein complex"/>
    <property type="evidence" value="ECO:0007669"/>
    <property type="project" value="TreeGrafter"/>
</dbReference>
<dbReference type="HOGENOM" id="CLU_104933_1_0_5"/>
<evidence type="ECO:0000313" key="5">
    <source>
        <dbReference type="EMBL" id="BAF88296.1"/>
    </source>
</evidence>
<dbReference type="InterPro" id="IPR037873">
    <property type="entry name" value="BamE-like"/>
</dbReference>
<dbReference type="eggNOG" id="COG2913">
    <property type="taxonomic scope" value="Bacteria"/>
</dbReference>
<reference evidence="5 6" key="3">
    <citation type="journal article" date="2008" name="BMC Genomics">
        <title>The genome of the versatile nitrogen fixer Azorhizobium caulinodans ORS571.</title>
        <authorList>
            <person name="Lee KB."/>
            <person name="Backer P.D."/>
            <person name="Aono T."/>
            <person name="Liu CT."/>
            <person name="Suzuki S."/>
            <person name="Suzuki T."/>
            <person name="Kaneko T."/>
            <person name="Yamada M."/>
            <person name="Tabata S."/>
            <person name="Kupfer D.M."/>
            <person name="Najar F.Z."/>
            <person name="Wiley G.B."/>
            <person name="Roe B."/>
            <person name="Binnewies T.T."/>
            <person name="Ussery D.W."/>
            <person name="D'Haeze W."/>
            <person name="Herder J.D."/>
            <person name="Gevers D."/>
            <person name="Vereecke D."/>
            <person name="Holsters M."/>
            <person name="Oyaizu H."/>
        </authorList>
    </citation>
    <scope>NUCLEOTIDE SEQUENCE [LARGE SCALE GENOMIC DNA]</scope>
    <source>
        <strain evidence="6">ATCC 43989 / DSM 5975 / JCM 20966 / LMG 6465 / NBRC 14845 / NCIMB 13405 / ORS 571</strain>
    </source>
</reference>
<protein>
    <submittedName>
        <fullName evidence="5">SmpA protein</fullName>
    </submittedName>
</protein>
<reference evidence="5 6" key="5">
    <citation type="journal article" date="2010" name="Appl. Environ. Microbiol.">
        <title>phrR-like gene praR of Azorhizobium caulinodans ORS571 is essential for symbiosis with Sesbania rostrata and is involved in expression of reb genes.</title>
        <authorList>
            <person name="Akiba N."/>
            <person name="Aono T."/>
            <person name="Toyazaki H."/>
            <person name="Sato S."/>
            <person name="Oyaizu H."/>
        </authorList>
    </citation>
    <scope>NUCLEOTIDE SEQUENCE [LARGE SCALE GENOMIC DNA]</scope>
    <source>
        <strain evidence="6">ATCC 43989 / DSM 5975 / JCM 20966 / LMG 6465 / NBRC 14845 / NCIMB 13405 / ORS 571</strain>
    </source>
</reference>
<organism evidence="5 6">
    <name type="scientific">Azorhizobium caulinodans (strain ATCC 43989 / DSM 5975 / JCM 20966 / LMG 6465 / NBRC 14845 / NCIMB 13405 / ORS 571)</name>
    <dbReference type="NCBI Taxonomy" id="438753"/>
    <lineage>
        <taxon>Bacteria</taxon>
        <taxon>Pseudomonadati</taxon>
        <taxon>Pseudomonadota</taxon>
        <taxon>Alphaproteobacteria</taxon>
        <taxon>Hyphomicrobiales</taxon>
        <taxon>Xanthobacteraceae</taxon>
        <taxon>Azorhizobium</taxon>
    </lineage>
</organism>
<evidence type="ECO:0000313" key="6">
    <source>
        <dbReference type="Proteomes" id="UP000000270"/>
    </source>
</evidence>
<dbReference type="EMBL" id="AP009384">
    <property type="protein sequence ID" value="BAF88296.1"/>
    <property type="molecule type" value="Genomic_DNA"/>
</dbReference>
<keyword evidence="6" id="KW-1185">Reference proteome</keyword>
<reference evidence="5 6" key="4">
    <citation type="journal article" date="2009" name="Appl. Environ. Microbiol.">
        <title>Comparative genome-wide transcriptional profiling of Azorhizobium caulinodans ORS571 grown under free-living and symbiotic conditions.</title>
        <authorList>
            <person name="Tsukada S."/>
            <person name="Aono T."/>
            <person name="Akiba N."/>
            <person name="Lee KB."/>
            <person name="Liu CT."/>
            <person name="Toyazaki H."/>
            <person name="Oyaizu H."/>
        </authorList>
    </citation>
    <scope>NUCLEOTIDE SEQUENCE [LARGE SCALE GENOMIC DNA]</scope>
    <source>
        <strain evidence="6">ATCC 43989 / DSM 5975 / JCM 20966 / LMG 6465 / NBRC 14845 / NCIMB 13405 / ORS 571</strain>
    </source>
</reference>
<keyword evidence="3" id="KW-0998">Cell outer membrane</keyword>
<dbReference type="GO" id="GO:0043165">
    <property type="term" value="P:Gram-negative-bacterium-type cell outer membrane assembly"/>
    <property type="evidence" value="ECO:0007669"/>
    <property type="project" value="TreeGrafter"/>
</dbReference>
<dbReference type="InterPro" id="IPR026592">
    <property type="entry name" value="BamE"/>
</dbReference>
<dbReference type="Proteomes" id="UP000000270">
    <property type="component" value="Chromosome"/>
</dbReference>
<keyword evidence="2" id="KW-0472">Membrane</keyword>
<reference evidence="5 6" key="1">
    <citation type="journal article" date="2007" name="Appl. Environ. Microbiol.">
        <title>Rhizobial factors required for stem nodule maturation and maintenance in Sesbania rostrata-Azorhizobium caulinodans ORS571 symbiosis.</title>
        <authorList>
            <person name="Suzuki S."/>
            <person name="Aono T."/>
            <person name="Lee KB."/>
            <person name="Suzuki T."/>
            <person name="Liu CT."/>
            <person name="Miwa H."/>
            <person name="Wakao S."/>
            <person name="Iki T."/>
            <person name="Oyaizu H."/>
        </authorList>
    </citation>
    <scope>NUCLEOTIDE SEQUENCE [LARGE SCALE GENOMIC DNA]</scope>
    <source>
        <strain evidence="6">ATCC 43989 / DSM 5975 / JCM 20966 / LMG 6465 / NBRC 14845 / NCIMB 13405 / ORS 571</strain>
    </source>
</reference>
<proteinExistence type="predicted"/>
<evidence type="ECO:0000256" key="3">
    <source>
        <dbReference type="ARBA" id="ARBA00023237"/>
    </source>
</evidence>
<evidence type="ECO:0000256" key="2">
    <source>
        <dbReference type="ARBA" id="ARBA00023136"/>
    </source>
</evidence>
<dbReference type="STRING" id="438753.AZC_2298"/>
<accession>A8I5M2</accession>